<protein>
    <submittedName>
        <fullName evidence="2">Lipid A deacylase LpxR family protein</fullName>
    </submittedName>
</protein>
<organism evidence="2 3">
    <name type="scientific">Neolewinella litorea</name>
    <dbReference type="NCBI Taxonomy" id="2562452"/>
    <lineage>
        <taxon>Bacteria</taxon>
        <taxon>Pseudomonadati</taxon>
        <taxon>Bacteroidota</taxon>
        <taxon>Saprospiria</taxon>
        <taxon>Saprospirales</taxon>
        <taxon>Lewinellaceae</taxon>
        <taxon>Neolewinella</taxon>
    </lineage>
</organism>
<gene>
    <name evidence="2" type="ORF">E4021_02150</name>
</gene>
<dbReference type="Gene3D" id="2.40.128.140">
    <property type="entry name" value="Outer membrane protein"/>
    <property type="match status" value="1"/>
</dbReference>
<dbReference type="AlphaFoldDB" id="A0A4S4NN79"/>
<evidence type="ECO:0000313" key="2">
    <source>
        <dbReference type="EMBL" id="THH41424.1"/>
    </source>
</evidence>
<evidence type="ECO:0000313" key="3">
    <source>
        <dbReference type="Proteomes" id="UP000308528"/>
    </source>
</evidence>
<name>A0A4S4NN79_9BACT</name>
<evidence type="ECO:0000256" key="1">
    <source>
        <dbReference type="SAM" id="SignalP"/>
    </source>
</evidence>
<comment type="caution">
    <text evidence="2">The sequence shown here is derived from an EMBL/GenBank/DDBJ whole genome shotgun (WGS) entry which is preliminary data.</text>
</comment>
<dbReference type="EMBL" id="SRSF01000001">
    <property type="protein sequence ID" value="THH41424.1"/>
    <property type="molecule type" value="Genomic_DNA"/>
</dbReference>
<reference evidence="2 3" key="1">
    <citation type="submission" date="2019-04" db="EMBL/GenBank/DDBJ databases">
        <title>Lewinella litorea sp. nov., isolated from a marine sand.</title>
        <authorList>
            <person name="Yoon J.-H."/>
        </authorList>
    </citation>
    <scope>NUCLEOTIDE SEQUENCE [LARGE SCALE GENOMIC DNA]</scope>
    <source>
        <strain evidence="2 3">HSMS-39</strain>
    </source>
</reference>
<keyword evidence="1" id="KW-0732">Signal</keyword>
<proteinExistence type="predicted"/>
<feature type="signal peptide" evidence="1">
    <location>
        <begin position="1"/>
        <end position="20"/>
    </location>
</feature>
<dbReference type="OrthoDB" id="622552at2"/>
<accession>A0A4S4NN79</accession>
<dbReference type="InterPro" id="IPR018707">
    <property type="entry name" value="LpxR"/>
</dbReference>
<keyword evidence="3" id="KW-1185">Reference proteome</keyword>
<sequence length="290" mass="32718">MPLFRAFAILLLLSYGSSLSAQKEQAHFFRLTYANDYFTATDYYFTQGIRLEYGSGRHVFGMGQEGYTPTSIRADQILRDDRPYAGALYFIYGNQRAAARGFHTERKRQYYSEVLAGVIGPPSLAAAEQKWIHRRTGNVAPMGWEYQIATDVLLDYQLMASYKILSYRWLQVYSEVKGRVGTYRTRLGLASEIRFGLLPTGARRSGIVLHLRPAARLVGYDASLQGGLFNRQSPHTLSASDVSRIVGQATAGIEVKLGGVQLEFSHTYLTQEFRQGRGHAWGTVVLQYDW</sequence>
<dbReference type="InterPro" id="IPR037107">
    <property type="entry name" value="Put_OMP_sf"/>
</dbReference>
<dbReference type="Proteomes" id="UP000308528">
    <property type="component" value="Unassembled WGS sequence"/>
</dbReference>
<dbReference type="Pfam" id="PF09982">
    <property type="entry name" value="LpxR"/>
    <property type="match status" value="1"/>
</dbReference>
<feature type="chain" id="PRO_5020922813" evidence="1">
    <location>
        <begin position="21"/>
        <end position="290"/>
    </location>
</feature>
<dbReference type="RefSeq" id="WP_136456250.1">
    <property type="nucleotide sequence ID" value="NZ_SRSF01000001.1"/>
</dbReference>